<dbReference type="AlphaFoldDB" id="A0A4Y1QNL8"/>
<dbReference type="EMBL" id="AP019297">
    <property type="protein sequence ID" value="BBG93401.1"/>
    <property type="molecule type" value="Genomic_DNA"/>
</dbReference>
<dbReference type="GO" id="GO:0016787">
    <property type="term" value="F:hydrolase activity"/>
    <property type="evidence" value="ECO:0007669"/>
    <property type="project" value="UniProtKB-KW"/>
</dbReference>
<reference evidence="1" key="1">
    <citation type="journal article" date="2019" name="Science">
        <title>Mutation of a bHLH transcription factor allowed almond domestication.</title>
        <authorList>
            <person name="Sanchez-Perez R."/>
            <person name="Pavan S."/>
            <person name="Mazzeo R."/>
            <person name="Moldovan C."/>
            <person name="Aiese Cigliano R."/>
            <person name="Del Cueto J."/>
            <person name="Ricciardi F."/>
            <person name="Lotti C."/>
            <person name="Ricciardi L."/>
            <person name="Dicenta F."/>
            <person name="Lopez-Marques R.L."/>
            <person name="Lindberg Moller B."/>
        </authorList>
    </citation>
    <scope>NUCLEOTIDE SEQUENCE</scope>
</reference>
<name>A0A4Y1QNL8_PRUDU</name>
<gene>
    <name evidence="1" type="ORF">Prudu_001401</name>
</gene>
<organism evidence="1">
    <name type="scientific">Prunus dulcis</name>
    <name type="common">Almond</name>
    <name type="synonym">Amygdalus dulcis</name>
    <dbReference type="NCBI Taxonomy" id="3755"/>
    <lineage>
        <taxon>Eukaryota</taxon>
        <taxon>Viridiplantae</taxon>
        <taxon>Streptophyta</taxon>
        <taxon>Embryophyta</taxon>
        <taxon>Tracheophyta</taxon>
        <taxon>Spermatophyta</taxon>
        <taxon>Magnoliopsida</taxon>
        <taxon>eudicotyledons</taxon>
        <taxon>Gunneridae</taxon>
        <taxon>Pentapetalae</taxon>
        <taxon>rosids</taxon>
        <taxon>fabids</taxon>
        <taxon>Rosales</taxon>
        <taxon>Rosaceae</taxon>
        <taxon>Amygdaloideae</taxon>
        <taxon>Amygdaleae</taxon>
        <taxon>Prunus</taxon>
    </lineage>
</organism>
<evidence type="ECO:0000313" key="1">
    <source>
        <dbReference type="EMBL" id="BBG93401.1"/>
    </source>
</evidence>
<sequence length="18" mass="2226">MQLVPIQARLLYRKFTFT</sequence>
<proteinExistence type="predicted"/>
<accession>A0A4Y1QNL8</accession>
<keyword evidence="1" id="KW-0378">Hydrolase</keyword>
<protein>
    <submittedName>
        <fullName evidence="1">Haloacid dehalogenase-like hydrolase superfamily protein</fullName>
    </submittedName>
</protein>